<dbReference type="PROSITE" id="PS51257">
    <property type="entry name" value="PROKAR_LIPOPROTEIN"/>
    <property type="match status" value="1"/>
</dbReference>
<evidence type="ECO:0000313" key="4">
    <source>
        <dbReference type="Proteomes" id="UP000256388"/>
    </source>
</evidence>
<feature type="compositionally biased region" description="Polar residues" evidence="1">
    <location>
        <begin position="60"/>
        <end position="69"/>
    </location>
</feature>
<feature type="chain" id="PRO_5017766264" description="GDSL-like lipase/acylhydrolase family protein" evidence="2">
    <location>
        <begin position="22"/>
        <end position="309"/>
    </location>
</feature>
<comment type="caution">
    <text evidence="3">The sequence shown here is derived from an EMBL/GenBank/DDBJ whole genome shotgun (WGS) entry which is preliminary data.</text>
</comment>
<dbReference type="RefSeq" id="WP_116226028.1">
    <property type="nucleotide sequence ID" value="NZ_AP018437.1"/>
</dbReference>
<sequence length="309" mass="34634">MKSKFLPTIILVLVFSACTVAEPATTFATPLSEDVQSQPYLHATQTAAVEETQAAEDDSAQATPTSETSLPPEDWMEWPVVPEVTDTAREIYRKGLAMGNNTHAFSKVGDCQNVRQSFLGFFDHPGKYEGMSGIGDMQDTINNFKGYFDRDGQATQYGFNAAAVLSPLWADPDVCLPDENPLECELRITRPTFVLISLEFWFAGRTPEVYERYMRQIIEYTMAQGAVPILATKADNVEKDYSLNLTTAKLAAEYDLPLWNWWAAAQPLGDHGIDPYRDGFHISVAAWNVRSKTFLQTLDHLWKGLKDMQ</sequence>
<reference evidence="3 4" key="1">
    <citation type="submission" date="2018-08" db="EMBL/GenBank/DDBJ databases">
        <title>Genomic Encyclopedia of Type Strains, Phase IV (KMG-IV): sequencing the most valuable type-strain genomes for metagenomic binning, comparative biology and taxonomic classification.</title>
        <authorList>
            <person name="Goeker M."/>
        </authorList>
    </citation>
    <scope>NUCLEOTIDE SEQUENCE [LARGE SCALE GENOMIC DNA]</scope>
    <source>
        <strain evidence="3 4">DSM 23923</strain>
    </source>
</reference>
<proteinExistence type="predicted"/>
<protein>
    <recommendedName>
        <fullName evidence="5">GDSL-like lipase/acylhydrolase family protein</fullName>
    </recommendedName>
</protein>
<accession>A0A3E0A468</accession>
<keyword evidence="4" id="KW-1185">Reference proteome</keyword>
<dbReference type="EMBL" id="QUMS01000005">
    <property type="protein sequence ID" value="REG05359.1"/>
    <property type="molecule type" value="Genomic_DNA"/>
</dbReference>
<dbReference type="Proteomes" id="UP000256388">
    <property type="component" value="Unassembled WGS sequence"/>
</dbReference>
<name>A0A3E0A468_9CHLR</name>
<keyword evidence="2" id="KW-0732">Signal</keyword>
<feature type="region of interest" description="Disordered" evidence="1">
    <location>
        <begin position="50"/>
        <end position="74"/>
    </location>
</feature>
<feature type="signal peptide" evidence="2">
    <location>
        <begin position="1"/>
        <end position="21"/>
    </location>
</feature>
<dbReference type="AlphaFoldDB" id="A0A3E0A468"/>
<evidence type="ECO:0000256" key="1">
    <source>
        <dbReference type="SAM" id="MobiDB-lite"/>
    </source>
</evidence>
<organism evidence="3 4">
    <name type="scientific">Pelolinea submarina</name>
    <dbReference type="NCBI Taxonomy" id="913107"/>
    <lineage>
        <taxon>Bacteria</taxon>
        <taxon>Bacillati</taxon>
        <taxon>Chloroflexota</taxon>
        <taxon>Anaerolineae</taxon>
        <taxon>Anaerolineales</taxon>
        <taxon>Anaerolineaceae</taxon>
        <taxon>Pelolinea</taxon>
    </lineage>
</organism>
<dbReference type="SUPFAM" id="SSF52266">
    <property type="entry name" value="SGNH hydrolase"/>
    <property type="match status" value="1"/>
</dbReference>
<evidence type="ECO:0000313" key="3">
    <source>
        <dbReference type="EMBL" id="REG05359.1"/>
    </source>
</evidence>
<dbReference type="OrthoDB" id="164810at2"/>
<evidence type="ECO:0000256" key="2">
    <source>
        <dbReference type="SAM" id="SignalP"/>
    </source>
</evidence>
<gene>
    <name evidence="3" type="ORF">DFR64_2759</name>
</gene>
<evidence type="ECO:0008006" key="5">
    <source>
        <dbReference type="Google" id="ProtNLM"/>
    </source>
</evidence>